<feature type="compositionally biased region" description="Basic and acidic residues" evidence="8">
    <location>
        <begin position="262"/>
        <end position="276"/>
    </location>
</feature>
<dbReference type="InterPro" id="IPR001525">
    <property type="entry name" value="C5_MeTfrase"/>
</dbReference>
<evidence type="ECO:0000256" key="6">
    <source>
        <dbReference type="ARBA" id="ARBA00047422"/>
    </source>
</evidence>
<gene>
    <name evidence="9" type="ORF">IDJ76_14335</name>
</gene>
<dbReference type="Gene3D" id="3.40.50.150">
    <property type="entry name" value="Vaccinia Virus protein VP39"/>
    <property type="match status" value="1"/>
</dbReference>
<keyword evidence="2 7" id="KW-0489">Methyltransferase</keyword>
<reference evidence="9" key="1">
    <citation type="submission" date="2020-09" db="EMBL/GenBank/DDBJ databases">
        <title>Novel species of Mucilaginibacter isolated from a glacier on the Tibetan Plateau.</title>
        <authorList>
            <person name="Liu Q."/>
            <person name="Xin Y.-H."/>
        </authorList>
    </citation>
    <scope>NUCLEOTIDE SEQUENCE</scope>
    <source>
        <strain evidence="9">ZB1P21</strain>
    </source>
</reference>
<comment type="catalytic activity">
    <reaction evidence="6">
        <text>a 2'-deoxycytidine in DNA + S-adenosyl-L-methionine = a 5-methyl-2'-deoxycytidine in DNA + S-adenosyl-L-homocysteine + H(+)</text>
        <dbReference type="Rhea" id="RHEA:13681"/>
        <dbReference type="Rhea" id="RHEA-COMP:11369"/>
        <dbReference type="Rhea" id="RHEA-COMP:11370"/>
        <dbReference type="ChEBI" id="CHEBI:15378"/>
        <dbReference type="ChEBI" id="CHEBI:57856"/>
        <dbReference type="ChEBI" id="CHEBI:59789"/>
        <dbReference type="ChEBI" id="CHEBI:85452"/>
        <dbReference type="ChEBI" id="CHEBI:85454"/>
        <dbReference type="EC" id="2.1.1.37"/>
    </reaction>
</comment>
<dbReference type="Pfam" id="PF00145">
    <property type="entry name" value="DNA_methylase"/>
    <property type="match status" value="1"/>
</dbReference>
<evidence type="ECO:0000256" key="7">
    <source>
        <dbReference type="PROSITE-ProRule" id="PRU01016"/>
    </source>
</evidence>
<dbReference type="InterPro" id="IPR029063">
    <property type="entry name" value="SAM-dependent_MTases_sf"/>
</dbReference>
<organism evidence="9 10">
    <name type="scientific">Mucilaginibacter glaciei</name>
    <dbReference type="NCBI Taxonomy" id="2772109"/>
    <lineage>
        <taxon>Bacteria</taxon>
        <taxon>Pseudomonadati</taxon>
        <taxon>Bacteroidota</taxon>
        <taxon>Sphingobacteriia</taxon>
        <taxon>Sphingobacteriales</taxon>
        <taxon>Sphingobacteriaceae</taxon>
        <taxon>Mucilaginibacter</taxon>
    </lineage>
</organism>
<keyword evidence="5" id="KW-0680">Restriction system</keyword>
<evidence type="ECO:0000256" key="2">
    <source>
        <dbReference type="ARBA" id="ARBA00022603"/>
    </source>
</evidence>
<dbReference type="EC" id="2.1.1.37" evidence="1"/>
<evidence type="ECO:0000256" key="4">
    <source>
        <dbReference type="ARBA" id="ARBA00022691"/>
    </source>
</evidence>
<keyword evidence="3 7" id="KW-0808">Transferase</keyword>
<dbReference type="EMBL" id="JACWMX010000005">
    <property type="protein sequence ID" value="MBD1394284.1"/>
    <property type="molecule type" value="Genomic_DNA"/>
</dbReference>
<dbReference type="PROSITE" id="PS51679">
    <property type="entry name" value="SAM_MT_C5"/>
    <property type="match status" value="1"/>
</dbReference>
<comment type="caution">
    <text evidence="9">The sequence shown here is derived from an EMBL/GenBank/DDBJ whole genome shotgun (WGS) entry which is preliminary data.</text>
</comment>
<name>A0A926S3I6_9SPHI</name>
<evidence type="ECO:0000313" key="9">
    <source>
        <dbReference type="EMBL" id="MBD1394284.1"/>
    </source>
</evidence>
<dbReference type="PANTHER" id="PTHR46098:SF1">
    <property type="entry name" value="TRNA (CYTOSINE(38)-C(5))-METHYLTRANSFERASE"/>
    <property type="match status" value="1"/>
</dbReference>
<dbReference type="InterPro" id="IPR050750">
    <property type="entry name" value="C5-MTase"/>
</dbReference>
<keyword evidence="4 7" id="KW-0949">S-adenosyl-L-methionine</keyword>
<evidence type="ECO:0000256" key="3">
    <source>
        <dbReference type="ARBA" id="ARBA00022679"/>
    </source>
</evidence>
<keyword evidence="10" id="KW-1185">Reference proteome</keyword>
<dbReference type="GO" id="GO:0009307">
    <property type="term" value="P:DNA restriction-modification system"/>
    <property type="evidence" value="ECO:0007669"/>
    <property type="project" value="UniProtKB-KW"/>
</dbReference>
<comment type="similarity">
    <text evidence="7">Belongs to the class I-like SAM-binding methyltransferase superfamily. C5-methyltransferase family.</text>
</comment>
<evidence type="ECO:0000256" key="1">
    <source>
        <dbReference type="ARBA" id="ARBA00011975"/>
    </source>
</evidence>
<dbReference type="PANTHER" id="PTHR46098">
    <property type="entry name" value="TRNA (CYTOSINE(38)-C(5))-METHYLTRANSFERASE"/>
    <property type="match status" value="1"/>
</dbReference>
<sequence length="327" mass="36892">MDNTFKSPTIISFCTGGRMLERGLERAIGNVTVATYVEIEAFCIFNLVAQMEKGLVDASPIWTDAKTFPAHSFHGKIHGIIGGYPCQPFSTAGKRLGEDDPRHLWPYLQSHINSIRPVWCFFENVDDHLSLGFDTVYKDLRALGYRVEAGIYSAREVGAPHERKRLFILAVADSYCKFRRLSKCESRQARPVKRDCVEIDGGSKSLGYTESFIPGRLSVREGTKKPGFEDNGETISDSSCIGSYQVRERRQSKQLNTNGTSRRVEKWPARPGEQQHEWEHPRIVESGVGCTVNGYNFREDLLRMLGNGVVEQTAELAFIDLLKKHNI</sequence>
<protein>
    <recommendedName>
        <fullName evidence="1">DNA (cytosine-5-)-methyltransferase</fullName>
        <ecNumber evidence="1">2.1.1.37</ecNumber>
    </recommendedName>
</protein>
<dbReference type="SUPFAM" id="SSF53335">
    <property type="entry name" value="S-adenosyl-L-methionine-dependent methyltransferases"/>
    <property type="match status" value="1"/>
</dbReference>
<evidence type="ECO:0000313" key="10">
    <source>
        <dbReference type="Proteomes" id="UP000619078"/>
    </source>
</evidence>
<proteinExistence type="inferred from homology"/>
<dbReference type="AlphaFoldDB" id="A0A926S3I6"/>
<accession>A0A926S3I6</accession>
<evidence type="ECO:0000256" key="5">
    <source>
        <dbReference type="ARBA" id="ARBA00022747"/>
    </source>
</evidence>
<feature type="active site" evidence="7">
    <location>
        <position position="86"/>
    </location>
</feature>
<dbReference type="GO" id="GO:0003886">
    <property type="term" value="F:DNA (cytosine-5-)-methyltransferase activity"/>
    <property type="evidence" value="ECO:0007669"/>
    <property type="project" value="UniProtKB-EC"/>
</dbReference>
<dbReference type="GO" id="GO:0032259">
    <property type="term" value="P:methylation"/>
    <property type="evidence" value="ECO:0007669"/>
    <property type="project" value="UniProtKB-KW"/>
</dbReference>
<feature type="region of interest" description="Disordered" evidence="8">
    <location>
        <begin position="251"/>
        <end position="276"/>
    </location>
</feature>
<evidence type="ECO:0000256" key="8">
    <source>
        <dbReference type="SAM" id="MobiDB-lite"/>
    </source>
</evidence>
<dbReference type="Proteomes" id="UP000619078">
    <property type="component" value="Unassembled WGS sequence"/>
</dbReference>